<dbReference type="InterPro" id="IPR012132">
    <property type="entry name" value="GMC_OxRdtase"/>
</dbReference>
<dbReference type="SUPFAM" id="SSF51905">
    <property type="entry name" value="FAD/NAD(P)-binding domain"/>
    <property type="match status" value="1"/>
</dbReference>
<dbReference type="EMBL" id="JBANRG010000017">
    <property type="protein sequence ID" value="KAK7458691.1"/>
    <property type="molecule type" value="Genomic_DNA"/>
</dbReference>
<dbReference type="InterPro" id="IPR000172">
    <property type="entry name" value="GMC_OxRdtase_N"/>
</dbReference>
<dbReference type="Proteomes" id="UP001498398">
    <property type="component" value="Unassembled WGS sequence"/>
</dbReference>
<evidence type="ECO:0000259" key="11">
    <source>
        <dbReference type="PROSITE" id="PS00624"/>
    </source>
</evidence>
<evidence type="ECO:0000256" key="9">
    <source>
        <dbReference type="SAM" id="SignalP"/>
    </source>
</evidence>
<evidence type="ECO:0000313" key="12">
    <source>
        <dbReference type="EMBL" id="KAK7458691.1"/>
    </source>
</evidence>
<comment type="cofactor">
    <cofactor evidence="1">
        <name>FAD</name>
        <dbReference type="ChEBI" id="CHEBI:57692"/>
    </cofactor>
</comment>
<comment type="similarity">
    <text evidence="2 8">Belongs to the GMC oxidoreductase family.</text>
</comment>
<dbReference type="Gene3D" id="3.30.560.10">
    <property type="entry name" value="Glucose Oxidase, domain 3"/>
    <property type="match status" value="1"/>
</dbReference>
<evidence type="ECO:0000256" key="3">
    <source>
        <dbReference type="ARBA" id="ARBA00022630"/>
    </source>
</evidence>
<feature type="chain" id="PRO_5046931767" description="Glucose-methanol-choline oxidoreductase N-terminal domain-containing protein" evidence="9">
    <location>
        <begin position="20"/>
        <end position="622"/>
    </location>
</feature>
<keyword evidence="6" id="KW-0560">Oxidoreductase</keyword>
<evidence type="ECO:0000256" key="2">
    <source>
        <dbReference type="ARBA" id="ARBA00010790"/>
    </source>
</evidence>
<sequence length="622" mass="67809">MKVGYLQAVFTIGLPLAHALNYDYIVIGGGTAGLTVASRLAEDKSKEILVLEAGPNAEGLQEVFVPGLIGTGQSFTTLNWAYKTAPQVNLNNRTLTVNAGKALGGSTIINSMIFPRAEKEQYDAWGTLNNDTSWTWNALLPYFRKSEIFTPPNEFQRRNGARYVRGVHGFDQEGRVKVGFPNFFFPQSTLWRQTAMHLGFPASPDLANGSPHAVGVSPDSLDAFNNTRCSAACAYYTPFADQPNFTVLTNATVTRIIWNGSKHNSRIIASSVEYIDAFNKTQQVNISNEGEVIISAGTIGSPKVLELSGVGNTTILRAAGVQPILDLPTVGENLADHVHSWANAFTNISLTKDALLTNPEFAQQQLDLWFKNRTGLYSAAPRSLGIAAPSDVFGRSEFNHILDQLEKNLGHFAAEFSNGNHDLAKGIESQHRIALKLYRQDKNLPLEMNLEPGYSGPTSFQDRPVKNFTTINSVLYSPLSRGRTHISSSNPLVAPTVDPAYWAHPLDIAIQVGGIKLARKMLTTNPLGSVYEGEFEPGSDKKTDEEIEEWLRGVVASDNHEVGSLAMLPKDLGGVVDTNLMIYGTKNVRVVDASVIPYPISAHLSASVYMIGEKAADMIKRG</sequence>
<dbReference type="SUPFAM" id="SSF54373">
    <property type="entry name" value="FAD-linked reductases, C-terminal domain"/>
    <property type="match status" value="1"/>
</dbReference>
<dbReference type="PANTHER" id="PTHR11552">
    <property type="entry name" value="GLUCOSE-METHANOL-CHOLINE GMC OXIDOREDUCTASE"/>
    <property type="match status" value="1"/>
</dbReference>
<evidence type="ECO:0000256" key="1">
    <source>
        <dbReference type="ARBA" id="ARBA00001974"/>
    </source>
</evidence>
<proteinExistence type="inferred from homology"/>
<comment type="caution">
    <text evidence="12">The sequence shown here is derived from an EMBL/GenBank/DDBJ whole genome shotgun (WGS) entry which is preliminary data.</text>
</comment>
<evidence type="ECO:0000256" key="6">
    <source>
        <dbReference type="ARBA" id="ARBA00023002"/>
    </source>
</evidence>
<dbReference type="Gene3D" id="3.50.50.60">
    <property type="entry name" value="FAD/NAD(P)-binding domain"/>
    <property type="match status" value="1"/>
</dbReference>
<dbReference type="PIRSF" id="PIRSF000137">
    <property type="entry name" value="Alcohol_oxidase"/>
    <property type="match status" value="1"/>
</dbReference>
<evidence type="ECO:0000259" key="10">
    <source>
        <dbReference type="PROSITE" id="PS00623"/>
    </source>
</evidence>
<evidence type="ECO:0000256" key="7">
    <source>
        <dbReference type="ARBA" id="ARBA00023180"/>
    </source>
</evidence>
<evidence type="ECO:0000256" key="5">
    <source>
        <dbReference type="ARBA" id="ARBA00022827"/>
    </source>
</evidence>
<dbReference type="InterPro" id="IPR007867">
    <property type="entry name" value="GMC_OxRtase_C"/>
</dbReference>
<dbReference type="PROSITE" id="PS00624">
    <property type="entry name" value="GMC_OXRED_2"/>
    <property type="match status" value="1"/>
</dbReference>
<dbReference type="PANTHER" id="PTHR11552:SF201">
    <property type="entry name" value="GLUCOSE-METHANOL-CHOLINE OXIDOREDUCTASE N-TERMINAL DOMAIN-CONTAINING PROTEIN"/>
    <property type="match status" value="1"/>
</dbReference>
<gene>
    <name evidence="12" type="ORF">VKT23_009690</name>
</gene>
<accession>A0ABR1JDQ4</accession>
<evidence type="ECO:0000256" key="4">
    <source>
        <dbReference type="ARBA" id="ARBA00022729"/>
    </source>
</evidence>
<organism evidence="12 13">
    <name type="scientific">Marasmiellus scandens</name>
    <dbReference type="NCBI Taxonomy" id="2682957"/>
    <lineage>
        <taxon>Eukaryota</taxon>
        <taxon>Fungi</taxon>
        <taxon>Dikarya</taxon>
        <taxon>Basidiomycota</taxon>
        <taxon>Agaricomycotina</taxon>
        <taxon>Agaricomycetes</taxon>
        <taxon>Agaricomycetidae</taxon>
        <taxon>Agaricales</taxon>
        <taxon>Marasmiineae</taxon>
        <taxon>Omphalotaceae</taxon>
        <taxon>Marasmiellus</taxon>
    </lineage>
</organism>
<dbReference type="Pfam" id="PF05199">
    <property type="entry name" value="GMC_oxred_C"/>
    <property type="match status" value="1"/>
</dbReference>
<reference evidence="12 13" key="1">
    <citation type="submission" date="2024-01" db="EMBL/GenBank/DDBJ databases">
        <title>A draft genome for the cacao thread blight pathogen Marasmiellus scandens.</title>
        <authorList>
            <person name="Baruah I.K."/>
            <person name="Leung J."/>
            <person name="Bukari Y."/>
            <person name="Amoako-Attah I."/>
            <person name="Meinhardt L.W."/>
            <person name="Bailey B.A."/>
            <person name="Cohen S.P."/>
        </authorList>
    </citation>
    <scope>NUCLEOTIDE SEQUENCE [LARGE SCALE GENOMIC DNA]</scope>
    <source>
        <strain evidence="12 13">GH-19</strain>
    </source>
</reference>
<evidence type="ECO:0000313" key="13">
    <source>
        <dbReference type="Proteomes" id="UP001498398"/>
    </source>
</evidence>
<dbReference type="Pfam" id="PF00732">
    <property type="entry name" value="GMC_oxred_N"/>
    <property type="match status" value="1"/>
</dbReference>
<keyword evidence="3 8" id="KW-0285">Flavoprotein</keyword>
<keyword evidence="13" id="KW-1185">Reference proteome</keyword>
<evidence type="ECO:0000256" key="8">
    <source>
        <dbReference type="RuleBase" id="RU003968"/>
    </source>
</evidence>
<feature type="signal peptide" evidence="9">
    <location>
        <begin position="1"/>
        <end position="19"/>
    </location>
</feature>
<feature type="domain" description="Glucose-methanol-choline oxidoreductase N-terminal" evidence="10">
    <location>
        <begin position="100"/>
        <end position="123"/>
    </location>
</feature>
<dbReference type="InterPro" id="IPR036188">
    <property type="entry name" value="FAD/NAD-bd_sf"/>
</dbReference>
<dbReference type="PROSITE" id="PS00623">
    <property type="entry name" value="GMC_OXRED_1"/>
    <property type="match status" value="1"/>
</dbReference>
<keyword evidence="4 9" id="KW-0732">Signal</keyword>
<feature type="domain" description="Glucose-methanol-choline oxidoreductase N-terminal" evidence="11">
    <location>
        <begin position="297"/>
        <end position="311"/>
    </location>
</feature>
<keyword evidence="5 8" id="KW-0274">FAD</keyword>
<keyword evidence="7" id="KW-0325">Glycoprotein</keyword>
<name>A0ABR1JDQ4_9AGAR</name>
<protein>
    <recommendedName>
        <fullName evidence="10 11">Glucose-methanol-choline oxidoreductase N-terminal domain-containing protein</fullName>
    </recommendedName>
</protein>